<proteinExistence type="predicted"/>
<dbReference type="EMBL" id="MU001494">
    <property type="protein sequence ID" value="KAF2449576.1"/>
    <property type="molecule type" value="Genomic_DNA"/>
</dbReference>
<organism evidence="1 2">
    <name type="scientific">Karstenula rhodostoma CBS 690.94</name>
    <dbReference type="NCBI Taxonomy" id="1392251"/>
    <lineage>
        <taxon>Eukaryota</taxon>
        <taxon>Fungi</taxon>
        <taxon>Dikarya</taxon>
        <taxon>Ascomycota</taxon>
        <taxon>Pezizomycotina</taxon>
        <taxon>Dothideomycetes</taxon>
        <taxon>Pleosporomycetidae</taxon>
        <taxon>Pleosporales</taxon>
        <taxon>Massarineae</taxon>
        <taxon>Didymosphaeriaceae</taxon>
        <taxon>Karstenula</taxon>
    </lineage>
</organism>
<evidence type="ECO:0000313" key="1">
    <source>
        <dbReference type="EMBL" id="KAF2449576.1"/>
    </source>
</evidence>
<comment type="caution">
    <text evidence="1">The sequence shown here is derived from an EMBL/GenBank/DDBJ whole genome shotgun (WGS) entry which is preliminary data.</text>
</comment>
<gene>
    <name evidence="1" type="ORF">P171DRAFT_427760</name>
</gene>
<sequence length="98" mass="11333">MSAPQRPVYTPAQIANYFDRLKLPEEQPKYHVSRLDPEHALEYLALLQKLHLAEIPFEKPVSALFATPPDIYPPRTVVRQHHCRLSSWRRSCLAKMGA</sequence>
<name>A0A9P4PVK0_9PLEO</name>
<keyword evidence="2" id="KW-1185">Reference proteome</keyword>
<dbReference type="AlphaFoldDB" id="A0A9P4PVK0"/>
<dbReference type="Proteomes" id="UP000799764">
    <property type="component" value="Unassembled WGS sequence"/>
</dbReference>
<accession>A0A9P4PVK0</accession>
<evidence type="ECO:0000313" key="2">
    <source>
        <dbReference type="Proteomes" id="UP000799764"/>
    </source>
</evidence>
<dbReference type="SUPFAM" id="SSF54001">
    <property type="entry name" value="Cysteine proteinases"/>
    <property type="match status" value="1"/>
</dbReference>
<dbReference type="OrthoDB" id="10260017at2759"/>
<reference evidence="1" key="1">
    <citation type="journal article" date="2020" name="Stud. Mycol.">
        <title>101 Dothideomycetes genomes: a test case for predicting lifestyles and emergence of pathogens.</title>
        <authorList>
            <person name="Haridas S."/>
            <person name="Albert R."/>
            <person name="Binder M."/>
            <person name="Bloem J."/>
            <person name="Labutti K."/>
            <person name="Salamov A."/>
            <person name="Andreopoulos B."/>
            <person name="Baker S."/>
            <person name="Barry K."/>
            <person name="Bills G."/>
            <person name="Bluhm B."/>
            <person name="Cannon C."/>
            <person name="Castanera R."/>
            <person name="Culley D."/>
            <person name="Daum C."/>
            <person name="Ezra D."/>
            <person name="Gonzalez J."/>
            <person name="Henrissat B."/>
            <person name="Kuo A."/>
            <person name="Liang C."/>
            <person name="Lipzen A."/>
            <person name="Lutzoni F."/>
            <person name="Magnuson J."/>
            <person name="Mondo S."/>
            <person name="Nolan M."/>
            <person name="Ohm R."/>
            <person name="Pangilinan J."/>
            <person name="Park H.-J."/>
            <person name="Ramirez L."/>
            <person name="Alfaro M."/>
            <person name="Sun H."/>
            <person name="Tritt A."/>
            <person name="Yoshinaga Y."/>
            <person name="Zwiers L.-H."/>
            <person name="Turgeon B."/>
            <person name="Goodwin S."/>
            <person name="Spatafora J."/>
            <person name="Crous P."/>
            <person name="Grigoriev I."/>
        </authorList>
    </citation>
    <scope>NUCLEOTIDE SEQUENCE</scope>
    <source>
        <strain evidence="1">CBS 690.94</strain>
    </source>
</reference>
<dbReference type="Gene3D" id="3.30.2140.10">
    <property type="entry name" value="Arylamine N-acetyltransferase"/>
    <property type="match status" value="1"/>
</dbReference>
<dbReference type="InterPro" id="IPR038765">
    <property type="entry name" value="Papain-like_cys_pep_sf"/>
</dbReference>
<protein>
    <submittedName>
        <fullName evidence="1">Uncharacterized protein</fullName>
    </submittedName>
</protein>